<dbReference type="Proteomes" id="UP000018680">
    <property type="component" value="Chromosome"/>
</dbReference>
<keyword evidence="4" id="KW-1185">Reference proteome</keyword>
<feature type="transmembrane region" description="Helical" evidence="2">
    <location>
        <begin position="58"/>
        <end position="77"/>
    </location>
</feature>
<gene>
    <name evidence="3" type="ORF">L21SP2_0646</name>
</gene>
<name>V5WEM9_9SPIO</name>
<dbReference type="eggNOG" id="ENOG502ZC7Q">
    <property type="taxonomic scope" value="Bacteria"/>
</dbReference>
<dbReference type="OrthoDB" id="1550909at2"/>
<dbReference type="EMBL" id="CP006939">
    <property type="protein sequence ID" value="AHC14075.1"/>
    <property type="molecule type" value="Genomic_DNA"/>
</dbReference>
<evidence type="ECO:0000256" key="1">
    <source>
        <dbReference type="SAM" id="MobiDB-lite"/>
    </source>
</evidence>
<dbReference type="KEGG" id="slr:L21SP2_0646"/>
<dbReference type="RefSeq" id="WP_024267006.1">
    <property type="nucleotide sequence ID" value="NC_023035.1"/>
</dbReference>
<keyword evidence="2" id="KW-1133">Transmembrane helix</keyword>
<dbReference type="STRING" id="1307761.L21SP2_0646"/>
<reference evidence="3 4" key="1">
    <citation type="journal article" date="2015" name="Stand. Genomic Sci.">
        <title>Complete genome sequence and description of Salinispira pacifica gen. nov., sp. nov., a novel spirochaete isolated form a hypersaline microbial mat.</title>
        <authorList>
            <person name="Ben Hania W."/>
            <person name="Joseph M."/>
            <person name="Schumann P."/>
            <person name="Bunk B."/>
            <person name="Fiebig A."/>
            <person name="Sproer C."/>
            <person name="Klenk H.P."/>
            <person name="Fardeau M.L."/>
            <person name="Spring S."/>
        </authorList>
    </citation>
    <scope>NUCLEOTIDE SEQUENCE [LARGE SCALE GENOMIC DNA]</scope>
    <source>
        <strain evidence="3 4">L21-RPul-D2</strain>
    </source>
</reference>
<keyword evidence="2" id="KW-0812">Transmembrane</keyword>
<feature type="transmembrane region" description="Helical" evidence="2">
    <location>
        <begin position="122"/>
        <end position="144"/>
    </location>
</feature>
<feature type="compositionally biased region" description="Basic and acidic residues" evidence="1">
    <location>
        <begin position="212"/>
        <end position="230"/>
    </location>
</feature>
<evidence type="ECO:0000256" key="2">
    <source>
        <dbReference type="SAM" id="Phobius"/>
    </source>
</evidence>
<keyword evidence="2" id="KW-0472">Membrane</keyword>
<dbReference type="HOGENOM" id="CLU_118070_0_0_12"/>
<feature type="region of interest" description="Disordered" evidence="1">
    <location>
        <begin position="194"/>
        <end position="230"/>
    </location>
</feature>
<feature type="transmembrane region" description="Helical" evidence="2">
    <location>
        <begin position="32"/>
        <end position="52"/>
    </location>
</feature>
<evidence type="ECO:0000313" key="3">
    <source>
        <dbReference type="EMBL" id="AHC14075.1"/>
    </source>
</evidence>
<sequence>MSHSNWRFPEPGTGPAGILDQLTGPGPEQAELVLQFGAAVLSAGAAGIWYASRSSGPVWLLAVTIFLAFDIGGGVITNATSTAKRWFHRQDRSAWSHMAFQMAHLLHIAVVSFLYGDARWTLLLILSGALIAGSGIVLLTPLYLKRPAAFGLYGAMVVLLPRLAEVPAGLEWFIPLFYLKLILGHLLPEEPYRPGSNLPGPGRESATQVNVSEERCEERKNRESGGTHEF</sequence>
<evidence type="ECO:0000313" key="4">
    <source>
        <dbReference type="Proteomes" id="UP000018680"/>
    </source>
</evidence>
<dbReference type="AlphaFoldDB" id="V5WEM9"/>
<protein>
    <submittedName>
        <fullName evidence="3">Uncharacterized protein</fullName>
    </submittedName>
</protein>
<proteinExistence type="predicted"/>
<organism evidence="3 4">
    <name type="scientific">Salinispira pacifica</name>
    <dbReference type="NCBI Taxonomy" id="1307761"/>
    <lineage>
        <taxon>Bacteria</taxon>
        <taxon>Pseudomonadati</taxon>
        <taxon>Spirochaetota</taxon>
        <taxon>Spirochaetia</taxon>
        <taxon>Spirochaetales</taxon>
        <taxon>Spirochaetaceae</taxon>
        <taxon>Salinispira</taxon>
    </lineage>
</organism>
<feature type="transmembrane region" description="Helical" evidence="2">
    <location>
        <begin position="98"/>
        <end position="116"/>
    </location>
</feature>
<feature type="region of interest" description="Disordered" evidence="1">
    <location>
        <begin position="1"/>
        <end position="21"/>
    </location>
</feature>
<accession>V5WEM9</accession>